<dbReference type="FunFam" id="1.20.200.10:FF:000003">
    <property type="entry name" value="Histidine ammonia-lyase"/>
    <property type="match status" value="1"/>
</dbReference>
<dbReference type="InterPro" id="IPR008948">
    <property type="entry name" value="L-Aspartase-like"/>
</dbReference>
<dbReference type="GO" id="GO:0005737">
    <property type="term" value="C:cytoplasm"/>
    <property type="evidence" value="ECO:0007669"/>
    <property type="project" value="UniProtKB-SubCell"/>
</dbReference>
<accession>A0A510XCJ2</accession>
<dbReference type="EC" id="4.3.1.3" evidence="2 6"/>
<dbReference type="CDD" id="cd00332">
    <property type="entry name" value="PAL-HAL"/>
    <property type="match status" value="1"/>
</dbReference>
<evidence type="ECO:0000256" key="8">
    <source>
        <dbReference type="RuleBase" id="RU004479"/>
    </source>
</evidence>
<evidence type="ECO:0000256" key="7">
    <source>
        <dbReference type="RuleBase" id="RU003954"/>
    </source>
</evidence>
<dbReference type="InterPro" id="IPR005921">
    <property type="entry name" value="HutH"/>
</dbReference>
<keyword evidence="4 6" id="KW-0456">Lyase</keyword>
<feature type="modified residue" description="2,3-didehydroalanine (Ser)" evidence="6">
    <location>
        <position position="144"/>
    </location>
</feature>
<dbReference type="Gene3D" id="1.20.200.10">
    <property type="entry name" value="Fumarase/aspartase (Central domain)"/>
    <property type="match status" value="1"/>
</dbReference>
<dbReference type="Pfam" id="PF00221">
    <property type="entry name" value="Lyase_aromatic"/>
    <property type="match status" value="1"/>
</dbReference>
<evidence type="ECO:0000256" key="4">
    <source>
        <dbReference type="ARBA" id="ARBA00023239"/>
    </source>
</evidence>
<organism evidence="10 11">
    <name type="scientific">Bisbaumannia pacifica</name>
    <dbReference type="NCBI Taxonomy" id="77098"/>
    <lineage>
        <taxon>Bacteria</taxon>
        <taxon>Pseudomonadati</taxon>
        <taxon>Pseudomonadota</taxon>
        <taxon>Gammaproteobacteria</taxon>
        <taxon>Oceanospirillales</taxon>
        <taxon>Halomonadaceae</taxon>
        <taxon>Bisbaumannia</taxon>
    </lineage>
</organism>
<dbReference type="NCBIfam" id="NF006871">
    <property type="entry name" value="PRK09367.1"/>
    <property type="match status" value="1"/>
</dbReference>
<dbReference type="Proteomes" id="UP000321275">
    <property type="component" value="Unassembled WGS sequence"/>
</dbReference>
<sequence length="516" mass="54928">MTHLEIHPGKMTLAQARQVYEAPLSVGLPASADAAIQQGVDCVNRVVAEDRTVYGINTGFGLLAQTRIEKHNLEALQRSLVLSHATGVGEPMEDALVRLIMVLKVNSLARGFSGIRREVLDALVALINAEVYPHIPLKGSVGASGDLAPLAHMSVVLLGEGQARHRGEWLPATEALKVAGLEPLSLAPKEGLALLNGTQVSTAYALRGLFEAEDLYAAATVCGSLTVEATLSSRSPFDPRIHEVRGQQGQIDAAAAYRHLLGSRSAISDTHAHCDKVQDPYSLRCQPQVMGAALTQLRQAAEVLAVELNAVSDNPLVFAAEGDIISGGNFHAEPVAMAADNLALAIAEIGSLTERRISLMMDKHMSGLPPFLVENGGVNSGFMIAQVTAAALASENKALAHPHSVDSLPTSANQEDHVSMAPAAGKRLWEMAANVRGILAIEWLAACQGLDFRRDDQDRPLVTTAALEQARHTLRERVGYYDKDRFFAPDIEAATALLASRALSPLVPAGMLPSCH</sequence>
<dbReference type="NCBIfam" id="TIGR01225">
    <property type="entry name" value="hutH"/>
    <property type="match status" value="1"/>
</dbReference>
<evidence type="ECO:0000256" key="9">
    <source>
        <dbReference type="RuleBase" id="RU004480"/>
    </source>
</evidence>
<dbReference type="AlphaFoldDB" id="A0A510XCJ2"/>
<evidence type="ECO:0000256" key="2">
    <source>
        <dbReference type="ARBA" id="ARBA00012994"/>
    </source>
</evidence>
<comment type="catalytic activity">
    <reaction evidence="5 6 8">
        <text>L-histidine = trans-urocanate + NH4(+)</text>
        <dbReference type="Rhea" id="RHEA:21232"/>
        <dbReference type="ChEBI" id="CHEBI:17771"/>
        <dbReference type="ChEBI" id="CHEBI:28938"/>
        <dbReference type="ChEBI" id="CHEBI:57595"/>
        <dbReference type="EC" id="4.3.1.3"/>
    </reaction>
</comment>
<dbReference type="InterPro" id="IPR024083">
    <property type="entry name" value="Fumarase/histidase_N"/>
</dbReference>
<evidence type="ECO:0000313" key="10">
    <source>
        <dbReference type="EMBL" id="GEK49138.1"/>
    </source>
</evidence>
<dbReference type="OrthoDB" id="9806955at2"/>
<keyword evidence="3 6" id="KW-0369">Histidine metabolism</keyword>
<dbReference type="EMBL" id="BJUK01000073">
    <property type="protein sequence ID" value="GEK49138.1"/>
    <property type="molecule type" value="Genomic_DNA"/>
</dbReference>
<dbReference type="InterPro" id="IPR001106">
    <property type="entry name" value="Aromatic_Lyase"/>
</dbReference>
<keyword evidence="6" id="KW-0963">Cytoplasm</keyword>
<evidence type="ECO:0000313" key="11">
    <source>
        <dbReference type="Proteomes" id="UP000321275"/>
    </source>
</evidence>
<proteinExistence type="inferred from homology"/>
<keyword evidence="11" id="KW-1185">Reference proteome</keyword>
<evidence type="ECO:0000256" key="5">
    <source>
        <dbReference type="ARBA" id="ARBA00049269"/>
    </source>
</evidence>
<comment type="subcellular location">
    <subcellularLocation>
        <location evidence="6 9">Cytoplasm</location>
    </subcellularLocation>
</comment>
<reference evidence="10 11" key="1">
    <citation type="submission" date="2019-07" db="EMBL/GenBank/DDBJ databases">
        <title>Whole genome shotgun sequence of Halomonas pacifica NBRC 102220.</title>
        <authorList>
            <person name="Hosoyama A."/>
            <person name="Uohara A."/>
            <person name="Ohji S."/>
            <person name="Ichikawa N."/>
        </authorList>
    </citation>
    <scope>NUCLEOTIDE SEQUENCE [LARGE SCALE GENOMIC DNA]</scope>
    <source>
        <strain evidence="10 11">NBRC 102220</strain>
    </source>
</reference>
<dbReference type="GO" id="GO:0004397">
    <property type="term" value="F:histidine ammonia-lyase activity"/>
    <property type="evidence" value="ECO:0007669"/>
    <property type="project" value="UniProtKB-UniRule"/>
</dbReference>
<comment type="similarity">
    <text evidence="6 7">Belongs to the PAL/histidase family.</text>
</comment>
<gene>
    <name evidence="6 10" type="primary">hutH</name>
    <name evidence="10" type="ORF">HPA02_34210</name>
</gene>
<dbReference type="SUPFAM" id="SSF48557">
    <property type="entry name" value="L-aspartase-like"/>
    <property type="match status" value="1"/>
</dbReference>
<dbReference type="FunFam" id="1.10.275.10:FF:000005">
    <property type="entry name" value="Histidine ammonia-lyase"/>
    <property type="match status" value="1"/>
</dbReference>
<dbReference type="GO" id="GO:0019557">
    <property type="term" value="P:L-histidine catabolic process to glutamate and formate"/>
    <property type="evidence" value="ECO:0007669"/>
    <property type="project" value="UniProtKB-UniPathway"/>
</dbReference>
<evidence type="ECO:0000256" key="3">
    <source>
        <dbReference type="ARBA" id="ARBA00022808"/>
    </source>
</evidence>
<dbReference type="UniPathway" id="UPA00379">
    <property type="reaction ID" value="UER00549"/>
</dbReference>
<feature type="cross-link" description="5-imidazolinone (Ala-Gly)" evidence="6">
    <location>
        <begin position="143"/>
        <end position="145"/>
    </location>
</feature>
<dbReference type="RefSeq" id="WP_146804456.1">
    <property type="nucleotide sequence ID" value="NZ_BJUK01000073.1"/>
</dbReference>
<comment type="pathway">
    <text evidence="1 6 8">Amino-acid degradation; L-histidine degradation into L-glutamate; N-formimidoyl-L-glutamate from L-histidine: step 1/3.</text>
</comment>
<name>A0A510XCJ2_9GAMM</name>
<dbReference type="InterPro" id="IPR022313">
    <property type="entry name" value="Phe/His_NH3-lyase_AS"/>
</dbReference>
<dbReference type="Gene3D" id="1.10.275.10">
    <property type="entry name" value="Fumarase/aspartase (N-terminal domain)"/>
    <property type="match status" value="1"/>
</dbReference>
<comment type="caution">
    <text evidence="10">The sequence shown here is derived from an EMBL/GenBank/DDBJ whole genome shotgun (WGS) entry which is preliminary data.</text>
</comment>
<evidence type="ECO:0000256" key="1">
    <source>
        <dbReference type="ARBA" id="ARBA00005113"/>
    </source>
</evidence>
<protein>
    <recommendedName>
        <fullName evidence="2 6">Histidine ammonia-lyase</fullName>
        <shortName evidence="6">Histidase</shortName>
        <ecNumber evidence="2 6">4.3.1.3</ecNumber>
    </recommendedName>
</protein>
<dbReference type="PROSITE" id="PS00488">
    <property type="entry name" value="PAL_HISTIDASE"/>
    <property type="match status" value="1"/>
</dbReference>
<dbReference type="GO" id="GO:0019556">
    <property type="term" value="P:L-histidine catabolic process to glutamate and formamide"/>
    <property type="evidence" value="ECO:0007669"/>
    <property type="project" value="UniProtKB-UniPathway"/>
</dbReference>
<evidence type="ECO:0000256" key="6">
    <source>
        <dbReference type="HAMAP-Rule" id="MF_00229"/>
    </source>
</evidence>
<dbReference type="HAMAP" id="MF_00229">
    <property type="entry name" value="His_ammonia_lyase"/>
    <property type="match status" value="1"/>
</dbReference>
<dbReference type="PANTHER" id="PTHR10362">
    <property type="entry name" value="HISTIDINE AMMONIA-LYASE"/>
    <property type="match status" value="1"/>
</dbReference>
<comment type="PTM">
    <text evidence="6">Contains an active site 4-methylidene-imidazol-5-one (MIO), which is formed autocatalytically by cyclization and dehydration of residues Ala-Ser-Gly.</text>
</comment>